<evidence type="ECO:0000256" key="3">
    <source>
        <dbReference type="PROSITE-ProRule" id="PRU10141"/>
    </source>
</evidence>
<keyword evidence="4" id="KW-0472">Membrane</keyword>
<keyword evidence="5" id="KW-0732">Signal</keyword>
<organism evidence="7 8">
    <name type="scientific">Nepenthes gracilis</name>
    <name type="common">Slender pitcher plant</name>
    <dbReference type="NCBI Taxonomy" id="150966"/>
    <lineage>
        <taxon>Eukaryota</taxon>
        <taxon>Viridiplantae</taxon>
        <taxon>Streptophyta</taxon>
        <taxon>Embryophyta</taxon>
        <taxon>Tracheophyta</taxon>
        <taxon>Spermatophyta</taxon>
        <taxon>Magnoliopsida</taxon>
        <taxon>eudicotyledons</taxon>
        <taxon>Gunneridae</taxon>
        <taxon>Pentapetalae</taxon>
        <taxon>Caryophyllales</taxon>
        <taxon>Nepenthaceae</taxon>
        <taxon>Nepenthes</taxon>
    </lineage>
</organism>
<protein>
    <recommendedName>
        <fullName evidence="6">Protein kinase domain-containing protein</fullName>
    </recommendedName>
</protein>
<dbReference type="Gene3D" id="3.30.200.20">
    <property type="entry name" value="Phosphorylase Kinase, domain 1"/>
    <property type="match status" value="1"/>
</dbReference>
<accession>A0AAD3S8S6</accession>
<sequence>MIFRDSIIAFLFASSILTSIGASNLSTCNKSCLGRLVDYPFGFSGGCKIQLNCSSVGQISLAGFQVYNMTSDSIMIVFPGKCYRPIEEIKKLFDQHYAPTWQNGLLLQNCTSSSSSCVVPASYLESSVKLQDCKNRNLSCHAVTNSGIDVLSYENISRTGCKFLFSSLFVEWSVKWNSSLSLDFETLQLGWWLTGTCQCSANATCTIVHLPNNSSGYRCRCNDGFTGDGFADGQGCRKVSGHRGGTKIAVLIGGIAAGTSCVAVALAVICCFFRRRCTTLKSQMSARRLLYEAAGSSSVHLYTYKEIERATNGFSEKQRLGTGAYGTVYAGRVQNDECVAIKKIKHRDNESIEQVMNEIKLLSSVSHPNLVRLLGCCIENGEQILVYEYMPNGTLAQHLQGQKGRALPGQCALQLPPKLLRPSPIFTRP</sequence>
<dbReference type="PANTHER" id="PTHR46008">
    <property type="entry name" value="LEAF RUST 10 DISEASE-RESISTANCE LOCUS RECEPTOR-LIKE PROTEIN KINASE-LIKE 1.4"/>
    <property type="match status" value="1"/>
</dbReference>
<dbReference type="GO" id="GO:0004672">
    <property type="term" value="F:protein kinase activity"/>
    <property type="evidence" value="ECO:0007669"/>
    <property type="project" value="InterPro"/>
</dbReference>
<dbReference type="InterPro" id="IPR017441">
    <property type="entry name" value="Protein_kinase_ATP_BS"/>
</dbReference>
<name>A0AAD3S8S6_NEPGR</name>
<evidence type="ECO:0000256" key="2">
    <source>
        <dbReference type="ARBA" id="ARBA00022840"/>
    </source>
</evidence>
<feature type="signal peptide" evidence="5">
    <location>
        <begin position="1"/>
        <end position="22"/>
    </location>
</feature>
<feature type="transmembrane region" description="Helical" evidence="4">
    <location>
        <begin position="248"/>
        <end position="273"/>
    </location>
</feature>
<evidence type="ECO:0000313" key="7">
    <source>
        <dbReference type="EMBL" id="GMH06446.1"/>
    </source>
</evidence>
<dbReference type="PROSITE" id="PS00107">
    <property type="entry name" value="PROTEIN_KINASE_ATP"/>
    <property type="match status" value="1"/>
</dbReference>
<evidence type="ECO:0000313" key="8">
    <source>
        <dbReference type="Proteomes" id="UP001279734"/>
    </source>
</evidence>
<dbReference type="EMBL" id="BSYO01000006">
    <property type="protein sequence ID" value="GMH06446.1"/>
    <property type="molecule type" value="Genomic_DNA"/>
</dbReference>
<reference evidence="7" key="1">
    <citation type="submission" date="2023-05" db="EMBL/GenBank/DDBJ databases">
        <title>Nepenthes gracilis genome sequencing.</title>
        <authorList>
            <person name="Fukushima K."/>
        </authorList>
    </citation>
    <scope>NUCLEOTIDE SEQUENCE</scope>
    <source>
        <strain evidence="7">SING2019-196</strain>
    </source>
</reference>
<feature type="chain" id="PRO_5042210674" description="Protein kinase domain-containing protein" evidence="5">
    <location>
        <begin position="23"/>
        <end position="429"/>
    </location>
</feature>
<dbReference type="InterPro" id="IPR011009">
    <property type="entry name" value="Kinase-like_dom_sf"/>
</dbReference>
<dbReference type="PANTHER" id="PTHR46008:SF62">
    <property type="entry name" value="PROTEIN KINASE DOMAIN-CONTAINING PROTEIN"/>
    <property type="match status" value="1"/>
</dbReference>
<proteinExistence type="predicted"/>
<gene>
    <name evidence="7" type="ORF">Nepgr_008286</name>
</gene>
<dbReference type="Proteomes" id="UP001279734">
    <property type="component" value="Unassembled WGS sequence"/>
</dbReference>
<dbReference type="InterPro" id="IPR000719">
    <property type="entry name" value="Prot_kinase_dom"/>
</dbReference>
<keyword evidence="4" id="KW-1133">Transmembrane helix</keyword>
<evidence type="ECO:0000256" key="5">
    <source>
        <dbReference type="SAM" id="SignalP"/>
    </source>
</evidence>
<dbReference type="FunFam" id="3.30.200.20:FF:000481">
    <property type="entry name" value="Wall-associated receptor kinase-like 14"/>
    <property type="match status" value="1"/>
</dbReference>
<dbReference type="AlphaFoldDB" id="A0AAD3S8S6"/>
<keyword evidence="1 3" id="KW-0547">Nucleotide-binding</keyword>
<evidence type="ECO:0000256" key="4">
    <source>
        <dbReference type="SAM" id="Phobius"/>
    </source>
</evidence>
<dbReference type="SUPFAM" id="SSF56112">
    <property type="entry name" value="Protein kinase-like (PK-like)"/>
    <property type="match status" value="1"/>
</dbReference>
<feature type="binding site" evidence="3">
    <location>
        <position position="343"/>
    </location>
    <ligand>
        <name>ATP</name>
        <dbReference type="ChEBI" id="CHEBI:30616"/>
    </ligand>
</feature>
<evidence type="ECO:0000256" key="1">
    <source>
        <dbReference type="ARBA" id="ARBA00022741"/>
    </source>
</evidence>
<keyword evidence="8" id="KW-1185">Reference proteome</keyword>
<dbReference type="PROSITE" id="PS50011">
    <property type="entry name" value="PROTEIN_KINASE_DOM"/>
    <property type="match status" value="1"/>
</dbReference>
<evidence type="ECO:0000259" key="6">
    <source>
        <dbReference type="PROSITE" id="PS50011"/>
    </source>
</evidence>
<keyword evidence="2 3" id="KW-0067">ATP-binding</keyword>
<keyword evidence="4" id="KW-0812">Transmembrane</keyword>
<dbReference type="GO" id="GO:0005524">
    <property type="term" value="F:ATP binding"/>
    <property type="evidence" value="ECO:0007669"/>
    <property type="project" value="UniProtKB-UniRule"/>
</dbReference>
<dbReference type="InterPro" id="IPR001245">
    <property type="entry name" value="Ser-Thr/Tyr_kinase_cat_dom"/>
</dbReference>
<dbReference type="Pfam" id="PF07714">
    <property type="entry name" value="PK_Tyr_Ser-Thr"/>
    <property type="match status" value="1"/>
</dbReference>
<feature type="domain" description="Protein kinase" evidence="6">
    <location>
        <begin position="314"/>
        <end position="429"/>
    </location>
</feature>
<comment type="caution">
    <text evidence="7">The sequence shown here is derived from an EMBL/GenBank/DDBJ whole genome shotgun (WGS) entry which is preliminary data.</text>
</comment>
<dbReference type="Gene3D" id="2.10.25.10">
    <property type="entry name" value="Laminin"/>
    <property type="match status" value="1"/>
</dbReference>